<dbReference type="AlphaFoldDB" id="A0A1M6AY72"/>
<dbReference type="RefSeq" id="WP_073185796.1">
    <property type="nucleotide sequence ID" value="NZ_FQZG01000005.1"/>
</dbReference>
<dbReference type="Gene3D" id="3.30.460.10">
    <property type="entry name" value="Beta Polymerase, domain 2"/>
    <property type="match status" value="2"/>
</dbReference>
<evidence type="ECO:0000256" key="3">
    <source>
        <dbReference type="ARBA" id="ARBA00022741"/>
    </source>
</evidence>
<keyword evidence="3" id="KW-0547">Nucleotide-binding</keyword>
<evidence type="ECO:0000256" key="6">
    <source>
        <dbReference type="ARBA" id="ARBA00023268"/>
    </source>
</evidence>
<keyword evidence="6" id="KW-0511">Multifunctional enzyme</keyword>
<dbReference type="Pfam" id="PF08335">
    <property type="entry name" value="GlnD_UR_UTase"/>
    <property type="match status" value="2"/>
</dbReference>
<dbReference type="GO" id="GO:0005524">
    <property type="term" value="F:ATP binding"/>
    <property type="evidence" value="ECO:0007669"/>
    <property type="project" value="UniProtKB-KW"/>
</dbReference>
<dbReference type="Gene3D" id="1.20.120.330">
    <property type="entry name" value="Nucleotidyltransferases domain 2"/>
    <property type="match status" value="2"/>
</dbReference>
<evidence type="ECO:0000259" key="8">
    <source>
        <dbReference type="Pfam" id="PF08335"/>
    </source>
</evidence>
<reference evidence="9 10" key="1">
    <citation type="submission" date="2016-11" db="EMBL/GenBank/DDBJ databases">
        <authorList>
            <person name="Jaros S."/>
            <person name="Januszkiewicz K."/>
            <person name="Wedrychowicz H."/>
        </authorList>
    </citation>
    <scope>NUCLEOTIDE SEQUENCE [LARGE SCALE GENOMIC DNA]</scope>
    <source>
        <strain evidence="9 10">DSM 12906</strain>
    </source>
</reference>
<name>A0A1M6AY72_9ACTN</name>
<organism evidence="9 10">
    <name type="scientific">Tessaracoccus bendigoensis DSM 12906</name>
    <dbReference type="NCBI Taxonomy" id="1123357"/>
    <lineage>
        <taxon>Bacteria</taxon>
        <taxon>Bacillati</taxon>
        <taxon>Actinomycetota</taxon>
        <taxon>Actinomycetes</taxon>
        <taxon>Propionibacteriales</taxon>
        <taxon>Propionibacteriaceae</taxon>
        <taxon>Tessaracoccus</taxon>
    </lineage>
</organism>
<evidence type="ECO:0000256" key="5">
    <source>
        <dbReference type="ARBA" id="ARBA00022842"/>
    </source>
</evidence>
<feature type="domain" description="Glutamate-ammonia ligase adenylyltransferase repeated" evidence="7">
    <location>
        <begin position="577"/>
        <end position="800"/>
    </location>
</feature>
<dbReference type="InterPro" id="IPR043519">
    <property type="entry name" value="NT_sf"/>
</dbReference>
<dbReference type="STRING" id="1123357.SAMN02745244_00321"/>
<keyword evidence="2 9" id="KW-0548">Nucleotidyltransferase</keyword>
<dbReference type="Pfam" id="PF03710">
    <property type="entry name" value="GlnE"/>
    <property type="match status" value="2"/>
</dbReference>
<dbReference type="InterPro" id="IPR023057">
    <property type="entry name" value="GlnE"/>
</dbReference>
<evidence type="ECO:0000256" key="2">
    <source>
        <dbReference type="ARBA" id="ARBA00022695"/>
    </source>
</evidence>
<dbReference type="NCBIfam" id="NF010707">
    <property type="entry name" value="PRK14109.1"/>
    <property type="match status" value="1"/>
</dbReference>
<keyword evidence="10" id="KW-1185">Reference proteome</keyword>
<feature type="domain" description="Glutamate-ammonia ligase adenylyltransferase repeated" evidence="7">
    <location>
        <begin position="77"/>
        <end position="311"/>
    </location>
</feature>
<protein>
    <submittedName>
        <fullName evidence="9">Glutamate-ammonia-ligase adenylyltransferase</fullName>
    </submittedName>
</protein>
<dbReference type="InterPro" id="IPR005190">
    <property type="entry name" value="GlnE_rpt_dom"/>
</dbReference>
<dbReference type="InterPro" id="IPR013546">
    <property type="entry name" value="PII_UdlTrfase/GS_AdlTrfase"/>
</dbReference>
<dbReference type="CDD" id="cd05401">
    <property type="entry name" value="NT_GlnE_GlnD_like"/>
    <property type="match status" value="2"/>
</dbReference>
<dbReference type="GO" id="GO:0000820">
    <property type="term" value="P:regulation of glutamine family amino acid metabolic process"/>
    <property type="evidence" value="ECO:0007669"/>
    <property type="project" value="TreeGrafter"/>
</dbReference>
<feature type="domain" description="PII-uridylyltransferase/Glutamine-synthetase adenylyltransferase" evidence="8">
    <location>
        <begin position="828"/>
        <end position="967"/>
    </location>
</feature>
<keyword evidence="9" id="KW-0436">Ligase</keyword>
<evidence type="ECO:0000259" key="7">
    <source>
        <dbReference type="Pfam" id="PF03710"/>
    </source>
</evidence>
<dbReference type="OrthoDB" id="9759366at2"/>
<dbReference type="GO" id="GO:0005829">
    <property type="term" value="C:cytosol"/>
    <property type="evidence" value="ECO:0007669"/>
    <property type="project" value="TreeGrafter"/>
</dbReference>
<evidence type="ECO:0000313" key="9">
    <source>
        <dbReference type="EMBL" id="SHI41381.1"/>
    </source>
</evidence>
<keyword evidence="1 9" id="KW-0808">Transferase</keyword>
<evidence type="ECO:0000256" key="1">
    <source>
        <dbReference type="ARBA" id="ARBA00022679"/>
    </source>
</evidence>
<dbReference type="PANTHER" id="PTHR30621">
    <property type="entry name" value="GLUTAMINE SYNTHETASE ADENYLYLTRANSFERASE"/>
    <property type="match status" value="1"/>
</dbReference>
<evidence type="ECO:0000313" key="10">
    <source>
        <dbReference type="Proteomes" id="UP000184512"/>
    </source>
</evidence>
<dbReference type="SUPFAM" id="SSF81593">
    <property type="entry name" value="Nucleotidyltransferase substrate binding subunit/domain"/>
    <property type="match status" value="2"/>
</dbReference>
<dbReference type="GO" id="GO:0016874">
    <property type="term" value="F:ligase activity"/>
    <property type="evidence" value="ECO:0007669"/>
    <property type="project" value="UniProtKB-KW"/>
</dbReference>
<dbReference type="PANTHER" id="PTHR30621:SF0">
    <property type="entry name" value="BIFUNCTIONAL GLUTAMINE SYNTHETASE ADENYLYLTRANSFERASE_ADENYLYL-REMOVING ENZYME"/>
    <property type="match status" value="1"/>
</dbReference>
<keyword evidence="5" id="KW-0460">Magnesium</keyword>
<feature type="domain" description="PII-uridylyltransferase/Glutamine-synthetase adenylyltransferase" evidence="8">
    <location>
        <begin position="335"/>
        <end position="470"/>
    </location>
</feature>
<dbReference type="SUPFAM" id="SSF81301">
    <property type="entry name" value="Nucleotidyltransferase"/>
    <property type="match status" value="2"/>
</dbReference>
<evidence type="ECO:0000256" key="4">
    <source>
        <dbReference type="ARBA" id="ARBA00022840"/>
    </source>
</evidence>
<dbReference type="EMBL" id="FQZG01000005">
    <property type="protein sequence ID" value="SHI41381.1"/>
    <property type="molecule type" value="Genomic_DNA"/>
</dbReference>
<proteinExistence type="predicted"/>
<dbReference type="Proteomes" id="UP000184512">
    <property type="component" value="Unassembled WGS sequence"/>
</dbReference>
<gene>
    <name evidence="9" type="ORF">SAMN02745244_00321</name>
</gene>
<dbReference type="GO" id="GO:0008882">
    <property type="term" value="F:[glutamate-ammonia-ligase] adenylyltransferase activity"/>
    <property type="evidence" value="ECO:0007669"/>
    <property type="project" value="InterPro"/>
</dbReference>
<sequence>MTRYQSPTAEFARRGFESASSAARIWERWQERIGGPPPVDLALFESVADRDQALDCLERLSVDAVFDEVIGDAGWLRRLLLVLGGSSVLAQTLVRHPEEARVLQATPRPRGRDGWLAFFAGRVGLREGVIEGDTDALRLANRVALIEVAGRDLGADDPVAIVDDIAAELSNVADAILEVSLCYARAEVAGSEQVRIAILAMGKTGARELNYISDVDVVYIAEPVDGTGLDQALAIGTRVAAAQARICSAHTQEGSIFPLDAGLRPEGKAGPLVRTLESARVYYEKWARNWEFQAMLKARPAAGDPDLGQGFVDMVWPLVWQAAERPGFVREARAMRERVISLIPAKQANHDIKLGKGGLRDTEFSVQLLQLVHGRADERLRVRGTFGGLHQLVECGYIGRADGAEMEQAYRFQRLLEHRVQLRRLRRSHLLPDDDASALGQIARSVRSDPDGLVKGWRDSTLRVRQLQQRIFFSPLLEAVSAVPTDGLKLTTDAARDRMLAMGFKDARSALGHIQALTRGTTRAAEIQRQLLPAMLGWFAEGPNPDFGLLAFRQLSEALGSVSWYLRALRDDANMAHRLARIASSSRYIVDLLGRAPDMIRMLSSNEELRPRSAAELTTAMQRAASRHESVDSSIASVRSLRRTELCRIALADVLGLADLGTVGTALSDLASATIDAGLFLARSEISAPEVGVIAVGRWGGWEMNYSSDADCMFVVPDGVDPEAISKATALVRRAVEIIGKPGPDPALIIDTDLRPEGKGGPQVRTVGSYGVYYESWASTWEAQMLVRARPGAGNLGLAAEVLSAADRFRYPAGGLRPEQVADIRRLKARMEKERIPRGVDRERHLKLGPGGLSDVEWTVQMLQLQHAAALPELRTPSTLRALEELTRLGVIQEGQRSRLAGAWRRASELRDAVMLVRGRASDTLPSDARELAAVAVVLGYPTGEASRLENETLRLLRRAQGVVEDLFWS</sequence>
<keyword evidence="4" id="KW-0067">ATP-binding</keyword>
<accession>A0A1M6AY72</accession>